<accession>A0A6J4PM56</accession>
<proteinExistence type="predicted"/>
<gene>
    <name evidence="2" type="ORF">AVDCRST_MAG64-2640</name>
</gene>
<reference evidence="2" key="1">
    <citation type="submission" date="2020-02" db="EMBL/GenBank/DDBJ databases">
        <authorList>
            <person name="Meier V. D."/>
        </authorList>
    </citation>
    <scope>NUCLEOTIDE SEQUENCE</scope>
    <source>
        <strain evidence="2">AVDCRST_MAG64</strain>
    </source>
</reference>
<sequence length="38" mass="3998">MRGRLATRRDRGFRSGPGSVRGASRIGVDRTGGPDGGR</sequence>
<organism evidence="2">
    <name type="scientific">uncultured Phycisphaerae bacterium</name>
    <dbReference type="NCBI Taxonomy" id="904963"/>
    <lineage>
        <taxon>Bacteria</taxon>
        <taxon>Pseudomonadati</taxon>
        <taxon>Planctomycetota</taxon>
        <taxon>Phycisphaerae</taxon>
        <taxon>environmental samples</taxon>
    </lineage>
</organism>
<protein>
    <submittedName>
        <fullName evidence="2">Uncharacterized protein</fullName>
    </submittedName>
</protein>
<dbReference type="EMBL" id="CADCUQ010000591">
    <property type="protein sequence ID" value="CAA9416660.1"/>
    <property type="molecule type" value="Genomic_DNA"/>
</dbReference>
<name>A0A6J4PM56_9BACT</name>
<feature type="region of interest" description="Disordered" evidence="1">
    <location>
        <begin position="1"/>
        <end position="38"/>
    </location>
</feature>
<evidence type="ECO:0000313" key="2">
    <source>
        <dbReference type="EMBL" id="CAA9416660.1"/>
    </source>
</evidence>
<dbReference type="AlphaFoldDB" id="A0A6J4PM56"/>
<evidence type="ECO:0000256" key="1">
    <source>
        <dbReference type="SAM" id="MobiDB-lite"/>
    </source>
</evidence>